<evidence type="ECO:0000313" key="4">
    <source>
        <dbReference type="Proteomes" id="UP001523401"/>
    </source>
</evidence>
<sequence length="201" mass="21784">MTLRLRTSLSLMGLLTGLLSACASAPVQFYTIAPPIDGSRLAQADAPVVYVPRIAMPDYLDTQDILLRDGSRLLRSSNGRWASRLSQSATDLIVARLAQDWPQRMVTAYSPQQTPDTRLAITIERMDITQQGQAMLVASWTDLPGIESRAIRNGRANLSVTGSVADDAAKAALLQKLFTQLADSIASSLPMNEARLTTKPS</sequence>
<dbReference type="Proteomes" id="UP001523401">
    <property type="component" value="Unassembled WGS sequence"/>
</dbReference>
<protein>
    <submittedName>
        <fullName evidence="3">PqiC family protein</fullName>
    </submittedName>
</protein>
<reference evidence="3 4" key="1">
    <citation type="submission" date="2022-06" db="EMBL/GenBank/DDBJ databases">
        <title>Whole-genome of Asaia lannensis strain LMG 27011T.</title>
        <authorList>
            <person name="Sombolestani A."/>
        </authorList>
    </citation>
    <scope>NUCLEOTIDE SEQUENCE [LARGE SCALE GENOMIC DNA]</scope>
    <source>
        <strain evidence="3 4">NBRC 102526</strain>
    </source>
</reference>
<feature type="signal peptide" evidence="1">
    <location>
        <begin position="1"/>
        <end position="25"/>
    </location>
</feature>
<keyword evidence="1" id="KW-0732">Signal</keyword>
<name>A0ABT1CH15_9PROT</name>
<dbReference type="Gene3D" id="3.40.50.10610">
    <property type="entry name" value="ABC-type transport auxiliary lipoprotein component"/>
    <property type="match status" value="1"/>
</dbReference>
<proteinExistence type="predicted"/>
<dbReference type="PROSITE" id="PS51257">
    <property type="entry name" value="PROKAR_LIPOPROTEIN"/>
    <property type="match status" value="1"/>
</dbReference>
<accession>A0ABT1CH15</accession>
<dbReference type="RefSeq" id="WP_222548123.1">
    <property type="nucleotide sequence ID" value="NZ_BAPW01000028.1"/>
</dbReference>
<comment type="caution">
    <text evidence="3">The sequence shown here is derived from an EMBL/GenBank/DDBJ whole genome shotgun (WGS) entry which is preliminary data.</text>
</comment>
<dbReference type="EMBL" id="JAMXQU010000005">
    <property type="protein sequence ID" value="MCO6160150.1"/>
    <property type="molecule type" value="Genomic_DNA"/>
</dbReference>
<evidence type="ECO:0000259" key="2">
    <source>
        <dbReference type="Pfam" id="PF03886"/>
    </source>
</evidence>
<dbReference type="SUPFAM" id="SSF159594">
    <property type="entry name" value="XCC0632-like"/>
    <property type="match status" value="1"/>
</dbReference>
<keyword evidence="4" id="KW-1185">Reference proteome</keyword>
<organism evidence="3 4">
    <name type="scientific">Asaia lannensis NBRC 102526</name>
    <dbReference type="NCBI Taxonomy" id="1307926"/>
    <lineage>
        <taxon>Bacteria</taxon>
        <taxon>Pseudomonadati</taxon>
        <taxon>Pseudomonadota</taxon>
        <taxon>Alphaproteobacteria</taxon>
        <taxon>Acetobacterales</taxon>
        <taxon>Acetobacteraceae</taxon>
        <taxon>Asaia</taxon>
    </lineage>
</organism>
<evidence type="ECO:0000256" key="1">
    <source>
        <dbReference type="SAM" id="SignalP"/>
    </source>
</evidence>
<dbReference type="InterPro" id="IPR005586">
    <property type="entry name" value="ABC_trans_aux"/>
</dbReference>
<feature type="chain" id="PRO_5045680867" evidence="1">
    <location>
        <begin position="26"/>
        <end position="201"/>
    </location>
</feature>
<feature type="domain" description="ABC-type transport auxiliary lipoprotein component" evidence="2">
    <location>
        <begin position="30"/>
        <end position="186"/>
    </location>
</feature>
<dbReference type="Pfam" id="PF03886">
    <property type="entry name" value="ABC_trans_aux"/>
    <property type="match status" value="1"/>
</dbReference>
<evidence type="ECO:0000313" key="3">
    <source>
        <dbReference type="EMBL" id="MCO6160150.1"/>
    </source>
</evidence>
<gene>
    <name evidence="3" type="ORF">NF685_08925</name>
</gene>